<dbReference type="EMBL" id="MU273914">
    <property type="protein sequence ID" value="KAI0027388.1"/>
    <property type="molecule type" value="Genomic_DNA"/>
</dbReference>
<keyword evidence="2" id="KW-1185">Reference proteome</keyword>
<proteinExistence type="predicted"/>
<evidence type="ECO:0000313" key="2">
    <source>
        <dbReference type="Proteomes" id="UP000814128"/>
    </source>
</evidence>
<dbReference type="Proteomes" id="UP000814128">
    <property type="component" value="Unassembled WGS sequence"/>
</dbReference>
<reference evidence="1" key="1">
    <citation type="submission" date="2021-02" db="EMBL/GenBank/DDBJ databases">
        <authorList>
            <consortium name="DOE Joint Genome Institute"/>
            <person name="Ahrendt S."/>
            <person name="Looney B.P."/>
            <person name="Miyauchi S."/>
            <person name="Morin E."/>
            <person name="Drula E."/>
            <person name="Courty P.E."/>
            <person name="Chicoki N."/>
            <person name="Fauchery L."/>
            <person name="Kohler A."/>
            <person name="Kuo A."/>
            <person name="Labutti K."/>
            <person name="Pangilinan J."/>
            <person name="Lipzen A."/>
            <person name="Riley R."/>
            <person name="Andreopoulos W."/>
            <person name="He G."/>
            <person name="Johnson J."/>
            <person name="Barry K.W."/>
            <person name="Grigoriev I.V."/>
            <person name="Nagy L."/>
            <person name="Hibbett D."/>
            <person name="Henrissat B."/>
            <person name="Matheny P.B."/>
            <person name="Labbe J."/>
            <person name="Martin F."/>
        </authorList>
    </citation>
    <scope>NUCLEOTIDE SEQUENCE</scope>
    <source>
        <strain evidence="1">EC-137</strain>
    </source>
</reference>
<organism evidence="1 2">
    <name type="scientific">Vararia minispora EC-137</name>
    <dbReference type="NCBI Taxonomy" id="1314806"/>
    <lineage>
        <taxon>Eukaryota</taxon>
        <taxon>Fungi</taxon>
        <taxon>Dikarya</taxon>
        <taxon>Basidiomycota</taxon>
        <taxon>Agaricomycotina</taxon>
        <taxon>Agaricomycetes</taxon>
        <taxon>Russulales</taxon>
        <taxon>Lachnocladiaceae</taxon>
        <taxon>Vararia</taxon>
    </lineage>
</organism>
<name>A0ACB8Q6G1_9AGAM</name>
<sequence>MPGKQSLWHKHLGLIGKPASGLAWLARHDGLVSNYELREWAHLRNVTEQSIMLTRLDEPFVMTFAHSNQTVWIQHAQTGRLTEWEHSLTARSLPGKSSVTSLYGRGKAEVCWEPFLIQGDEVQRIALRVRRIVEPFEQLQLSVRFPNGPIPRPGEYFKKHATKIRRKRQEFVLKPIVIDLSSGKKRPIVQAIKSLLSELKGDRSAYERWMSLIKARVGEVNHGAYHWLVVVVVGLREVVPKNKKTHTGETLPGSSMPGAA</sequence>
<protein>
    <submittedName>
        <fullName evidence="1">Uncharacterized protein</fullName>
    </submittedName>
</protein>
<evidence type="ECO:0000313" key="1">
    <source>
        <dbReference type="EMBL" id="KAI0027388.1"/>
    </source>
</evidence>
<reference evidence="1" key="2">
    <citation type="journal article" date="2022" name="New Phytol.">
        <title>Evolutionary transition to the ectomycorrhizal habit in the genomes of a hyperdiverse lineage of mushroom-forming fungi.</title>
        <authorList>
            <person name="Looney B."/>
            <person name="Miyauchi S."/>
            <person name="Morin E."/>
            <person name="Drula E."/>
            <person name="Courty P.E."/>
            <person name="Kohler A."/>
            <person name="Kuo A."/>
            <person name="LaButti K."/>
            <person name="Pangilinan J."/>
            <person name="Lipzen A."/>
            <person name="Riley R."/>
            <person name="Andreopoulos W."/>
            <person name="He G."/>
            <person name="Johnson J."/>
            <person name="Nolan M."/>
            <person name="Tritt A."/>
            <person name="Barry K.W."/>
            <person name="Grigoriev I.V."/>
            <person name="Nagy L.G."/>
            <person name="Hibbett D."/>
            <person name="Henrissat B."/>
            <person name="Matheny P.B."/>
            <person name="Labbe J."/>
            <person name="Martin F.M."/>
        </authorList>
    </citation>
    <scope>NUCLEOTIDE SEQUENCE</scope>
    <source>
        <strain evidence="1">EC-137</strain>
    </source>
</reference>
<gene>
    <name evidence="1" type="ORF">K488DRAFT_74582</name>
</gene>
<accession>A0ACB8Q6G1</accession>
<comment type="caution">
    <text evidence="1">The sequence shown here is derived from an EMBL/GenBank/DDBJ whole genome shotgun (WGS) entry which is preliminary data.</text>
</comment>